<feature type="compositionally biased region" description="Polar residues" evidence="1">
    <location>
        <begin position="303"/>
        <end position="323"/>
    </location>
</feature>
<dbReference type="AlphaFoldDB" id="S3CCT4"/>
<reference evidence="2 3" key="1">
    <citation type="journal article" date="2013" name="BMC Genomics">
        <title>The genome and transcriptome of the pine saprophyte Ophiostoma piceae, and a comparison with the bark beetle-associated pine pathogen Grosmannia clavigera.</title>
        <authorList>
            <person name="Haridas S."/>
            <person name="Wang Y."/>
            <person name="Lim L."/>
            <person name="Massoumi Alamouti S."/>
            <person name="Jackman S."/>
            <person name="Docking R."/>
            <person name="Robertson G."/>
            <person name="Birol I."/>
            <person name="Bohlmann J."/>
            <person name="Breuil C."/>
        </authorList>
    </citation>
    <scope>NUCLEOTIDE SEQUENCE [LARGE SCALE GENOMIC DNA]</scope>
    <source>
        <strain evidence="2 3">UAMH 11346</strain>
    </source>
</reference>
<dbReference type="Proteomes" id="UP000016923">
    <property type="component" value="Unassembled WGS sequence"/>
</dbReference>
<feature type="compositionally biased region" description="Basic and acidic residues" evidence="1">
    <location>
        <begin position="262"/>
        <end position="280"/>
    </location>
</feature>
<proteinExistence type="predicted"/>
<evidence type="ECO:0000313" key="2">
    <source>
        <dbReference type="EMBL" id="EPE09811.1"/>
    </source>
</evidence>
<feature type="compositionally biased region" description="Basic and acidic residues" evidence="1">
    <location>
        <begin position="451"/>
        <end position="463"/>
    </location>
</feature>
<dbReference type="HOGENOM" id="CLU_041042_2_0_1"/>
<sequence length="463" mass="51434">MDDPGLAWPAWKFGMKRDAIYTTLHDQYNTFQSTIQDPDAFQHDVHEIASEAASTAEFHNMLGQRRELRLNELNDSLESASYEIIANPMLVGTKQWEHALQLFRTRSLDSLVRYFASYLPSDHQWYQPKSAHLHDVDVDDLPPSPRSITTYSDDMETSAHDLGRLRRLNTMSSYTDSDSEAGDDEHENHQGENRKNENKIEKHAAVDAKTTANTVTVENAHDDTKNTDTVTFDDDDCSSQSSGPDTPDSMSDAEPDVDVTDDDVHDHGHSHGHGRMDHHIQHFKTPSPKAPSDTAAQAAAAATSPNLADKQNQPTLTRRSPLQSGFAVDATRCSSPMPSPLPLSLSQLLPVSAAVRSRQRSMSPSRPFPLVCAHAVDQTDDNDYSTHEHGRGVGRLSRSRLASVQSQRLANRSPSRNSRRRPGVGACVGVSTKIEKTPTPLPRPMRTRLRERREAAAATIQRD</sequence>
<dbReference type="STRING" id="1262450.S3CCT4"/>
<dbReference type="EMBL" id="KE148147">
    <property type="protein sequence ID" value="EPE09811.1"/>
    <property type="molecule type" value="Genomic_DNA"/>
</dbReference>
<keyword evidence="3" id="KW-1185">Reference proteome</keyword>
<name>S3CCT4_OPHP1</name>
<feature type="compositionally biased region" description="Acidic residues" evidence="1">
    <location>
        <begin position="251"/>
        <end position="261"/>
    </location>
</feature>
<gene>
    <name evidence="2" type="ORF">F503_07587</name>
</gene>
<feature type="region of interest" description="Disordered" evidence="1">
    <location>
        <begin position="136"/>
        <end position="324"/>
    </location>
</feature>
<accession>S3CCT4</accession>
<evidence type="ECO:0000313" key="3">
    <source>
        <dbReference type="Proteomes" id="UP000016923"/>
    </source>
</evidence>
<feature type="compositionally biased region" description="Low complexity" evidence="1">
    <location>
        <begin position="394"/>
        <end position="404"/>
    </location>
</feature>
<dbReference type="VEuPathDB" id="FungiDB:F503_07587"/>
<feature type="compositionally biased region" description="Basic and acidic residues" evidence="1">
    <location>
        <begin position="186"/>
        <end position="206"/>
    </location>
</feature>
<evidence type="ECO:0000256" key="1">
    <source>
        <dbReference type="SAM" id="MobiDB-lite"/>
    </source>
</evidence>
<dbReference type="OrthoDB" id="4366798at2759"/>
<protein>
    <submittedName>
        <fullName evidence="2">Uncharacterized protein</fullName>
    </submittedName>
</protein>
<organism evidence="2 3">
    <name type="scientific">Ophiostoma piceae (strain UAMH 11346)</name>
    <name type="common">Sap stain fungus</name>
    <dbReference type="NCBI Taxonomy" id="1262450"/>
    <lineage>
        <taxon>Eukaryota</taxon>
        <taxon>Fungi</taxon>
        <taxon>Dikarya</taxon>
        <taxon>Ascomycota</taxon>
        <taxon>Pezizomycotina</taxon>
        <taxon>Sordariomycetes</taxon>
        <taxon>Sordariomycetidae</taxon>
        <taxon>Ophiostomatales</taxon>
        <taxon>Ophiostomataceae</taxon>
        <taxon>Ophiostoma</taxon>
    </lineage>
</organism>
<feature type="region of interest" description="Disordered" evidence="1">
    <location>
        <begin position="380"/>
        <end position="463"/>
    </location>
</feature>
<dbReference type="eggNOG" id="ENOG502T0H9">
    <property type="taxonomic scope" value="Eukaryota"/>
</dbReference>